<dbReference type="InterPro" id="IPR045865">
    <property type="entry name" value="ACT-like_dom_sf"/>
</dbReference>
<dbReference type="InterPro" id="IPR036477">
    <property type="entry name" value="Formyl_transf_N_sf"/>
</dbReference>
<dbReference type="Gene3D" id="3.40.50.170">
    <property type="entry name" value="Formyl transferase, N-terminal domain"/>
    <property type="match status" value="1"/>
</dbReference>
<dbReference type="InterPro" id="IPR044074">
    <property type="entry name" value="PurU_ACT"/>
</dbReference>
<dbReference type="NCBIfam" id="NF004684">
    <property type="entry name" value="PRK06027.1"/>
    <property type="match status" value="1"/>
</dbReference>
<accession>A0A6J6DN79</accession>
<evidence type="ECO:0000256" key="2">
    <source>
        <dbReference type="ARBA" id="ARBA00022801"/>
    </source>
</evidence>
<protein>
    <submittedName>
        <fullName evidence="4">Unannotated protein</fullName>
    </submittedName>
</protein>
<evidence type="ECO:0000313" key="4">
    <source>
        <dbReference type="EMBL" id="CAB4565582.1"/>
    </source>
</evidence>
<reference evidence="4" key="1">
    <citation type="submission" date="2020-05" db="EMBL/GenBank/DDBJ databases">
        <authorList>
            <person name="Chiriac C."/>
            <person name="Salcher M."/>
            <person name="Ghai R."/>
            <person name="Kavagutti S V."/>
        </authorList>
    </citation>
    <scope>NUCLEOTIDE SEQUENCE</scope>
</reference>
<dbReference type="Pfam" id="PF00551">
    <property type="entry name" value="Formyl_trans_N"/>
    <property type="match status" value="1"/>
</dbReference>
<dbReference type="EMBL" id="CAEZTG010000067">
    <property type="protein sequence ID" value="CAB4565582.1"/>
    <property type="molecule type" value="Genomic_DNA"/>
</dbReference>
<dbReference type="CDD" id="cd04875">
    <property type="entry name" value="ACT_F4HF-DF"/>
    <property type="match status" value="1"/>
</dbReference>
<dbReference type="SUPFAM" id="SSF55021">
    <property type="entry name" value="ACT-like"/>
    <property type="match status" value="1"/>
</dbReference>
<evidence type="ECO:0000259" key="3">
    <source>
        <dbReference type="PROSITE" id="PS51671"/>
    </source>
</evidence>
<dbReference type="GO" id="GO:0006730">
    <property type="term" value="P:one-carbon metabolic process"/>
    <property type="evidence" value="ECO:0007669"/>
    <property type="project" value="UniProtKB-KW"/>
</dbReference>
<dbReference type="GO" id="GO:0008864">
    <property type="term" value="F:formyltetrahydrofolate deformylase activity"/>
    <property type="evidence" value="ECO:0007669"/>
    <property type="project" value="InterPro"/>
</dbReference>
<dbReference type="HAMAP" id="MF_01927">
    <property type="entry name" value="PurU"/>
    <property type="match status" value="1"/>
</dbReference>
<dbReference type="AlphaFoldDB" id="A0A6J6DN79"/>
<dbReference type="PRINTS" id="PR01575">
    <property type="entry name" value="FFH4HYDRLASE"/>
</dbReference>
<dbReference type="PIRSF" id="PIRSF036480">
    <property type="entry name" value="FormyFH4_hydr"/>
    <property type="match status" value="1"/>
</dbReference>
<sequence length="285" mass="31116">MTTDTHSILTLQCPDQPGIVAAVANLIAEVGGNIMNADQHTDRDSEVFLQRIEIDGPVDWAAFDLGLAQLIERFSMQHTLHRPGTRDRVVIACSAELYCAADLLTRASLGELDVDIVAIVSDKPAAGELAAQHGVPFRLVDGGLAGDSRAEQEAAFAAVLDELAPDLVVLARYMRILPEAITIRWNGRMINIHHSFLPAFAGAKPYHRAHQRGVKLIGATAHYVTAELDAGPIIAQGITPVSHRDEVEDLVRKGRDVERTTLANAVRLHLEHRVLVWDNRTCVFA</sequence>
<evidence type="ECO:0000256" key="1">
    <source>
        <dbReference type="ARBA" id="ARBA00022563"/>
    </source>
</evidence>
<dbReference type="InterPro" id="IPR002376">
    <property type="entry name" value="Formyl_transf_N"/>
</dbReference>
<name>A0A6J6DN79_9ZZZZ</name>
<dbReference type="Gene3D" id="3.30.70.260">
    <property type="match status" value="1"/>
</dbReference>
<dbReference type="GO" id="GO:0006189">
    <property type="term" value="P:'de novo' IMP biosynthetic process"/>
    <property type="evidence" value="ECO:0007669"/>
    <property type="project" value="InterPro"/>
</dbReference>
<dbReference type="InterPro" id="IPR002912">
    <property type="entry name" value="ACT_dom"/>
</dbReference>
<keyword evidence="1" id="KW-0554">One-carbon metabolism</keyword>
<feature type="domain" description="ACT" evidence="3">
    <location>
        <begin position="8"/>
        <end position="85"/>
    </location>
</feature>
<dbReference type="PANTHER" id="PTHR42706:SF1">
    <property type="entry name" value="FORMYLTETRAHYDROFOLATE DEFORMYLASE 2, MITOCHONDRIAL"/>
    <property type="match status" value="1"/>
</dbReference>
<gene>
    <name evidence="4" type="ORF">UFOPK1603_00863</name>
</gene>
<dbReference type="PANTHER" id="PTHR42706">
    <property type="entry name" value="FORMYLTETRAHYDROFOLATE DEFORMYLASE"/>
    <property type="match status" value="1"/>
</dbReference>
<dbReference type="PROSITE" id="PS51671">
    <property type="entry name" value="ACT"/>
    <property type="match status" value="1"/>
</dbReference>
<organism evidence="4">
    <name type="scientific">freshwater metagenome</name>
    <dbReference type="NCBI Taxonomy" id="449393"/>
    <lineage>
        <taxon>unclassified sequences</taxon>
        <taxon>metagenomes</taxon>
        <taxon>ecological metagenomes</taxon>
    </lineage>
</organism>
<dbReference type="NCBIfam" id="TIGR00655">
    <property type="entry name" value="PurU"/>
    <property type="match status" value="1"/>
</dbReference>
<proteinExistence type="inferred from homology"/>
<dbReference type="Pfam" id="PF01842">
    <property type="entry name" value="ACT"/>
    <property type="match status" value="1"/>
</dbReference>
<dbReference type="SUPFAM" id="SSF53328">
    <property type="entry name" value="Formyltransferase"/>
    <property type="match status" value="1"/>
</dbReference>
<dbReference type="InterPro" id="IPR004810">
    <property type="entry name" value="PurU"/>
</dbReference>
<keyword evidence="2" id="KW-0378">Hydrolase</keyword>